<dbReference type="EMBL" id="CP081673">
    <property type="protein sequence ID" value="QZH63707.1"/>
    <property type="molecule type" value="Genomic_DNA"/>
</dbReference>
<evidence type="ECO:0000313" key="2">
    <source>
        <dbReference type="Proteomes" id="UP000825598"/>
    </source>
</evidence>
<dbReference type="Proteomes" id="UP000825598">
    <property type="component" value="Chromosome"/>
</dbReference>
<sequence>MTRTELARRLETEWEVVLQWETGECRPRPRSIPAIAAAVGVAIADLYHAPTGAATLAQLRVAAGLNQTDIARALGVSRATVSQWERGTRPVPAKYHSTYRRLLGLTHGGDANLTVNTGRSPWPPPSTEPTTPSTPSPGLTEADTPGPDSIHTPKGNAARVAHLIVISDLEYADGTFLSADRPKNWHVYSPQGVDVNKTGAPVLDELMEEAAIRLAKMGYRQMCLHAEQRIIIDDEPLRVVRVQTSPPSDARLHTSRLFLSQFTPEFYREGVGEDLEQKARIRKDFERDFPQSATGEMLFVVAESTDSYGWLQDQTLPYMPYTIVAHLPEADRHFFASVYYDHVGVKTGAGLVSFDELGIQRDTTVGEFAQRLDEHHRRSTSLPAAGRQ</sequence>
<accession>A0ACD1F9H4</accession>
<evidence type="ECO:0000313" key="1">
    <source>
        <dbReference type="EMBL" id="QZH63707.1"/>
    </source>
</evidence>
<name>A0ACD1F9H4_MYCFR</name>
<reference evidence="1" key="1">
    <citation type="submission" date="2021-07" db="EMBL/GenBank/DDBJ databases">
        <title>Complete Genome Sequences of Mycobacterium farcinogenes Isolated from Clinical Specimens from Patients in Thailand.</title>
        <authorList>
            <person name="Sodsai P."/>
        </authorList>
    </citation>
    <scope>NUCLEOTIDE SEQUENCE</scope>
    <source>
        <strain evidence="1">BKK/CU-MFGFA-001</strain>
    </source>
</reference>
<keyword evidence="2" id="KW-1185">Reference proteome</keyword>
<proteinExistence type="predicted"/>
<organism evidence="1 2">
    <name type="scientific">Mycolicibacterium farcinogenes</name>
    <name type="common">Mycobacterium farcinogenes</name>
    <dbReference type="NCBI Taxonomy" id="1802"/>
    <lineage>
        <taxon>Bacteria</taxon>
        <taxon>Bacillati</taxon>
        <taxon>Actinomycetota</taxon>
        <taxon>Actinomycetes</taxon>
        <taxon>Mycobacteriales</taxon>
        <taxon>Mycobacteriaceae</taxon>
        <taxon>Mycolicibacterium</taxon>
    </lineage>
</organism>
<protein>
    <submittedName>
        <fullName evidence="1">Helix-turn-helix domain-containing protein</fullName>
    </submittedName>
</protein>
<gene>
    <name evidence="1" type="ORF">K6L26_16585</name>
</gene>